<organism evidence="2 3">
    <name type="scientific">Homarus americanus</name>
    <name type="common">American lobster</name>
    <dbReference type="NCBI Taxonomy" id="6706"/>
    <lineage>
        <taxon>Eukaryota</taxon>
        <taxon>Metazoa</taxon>
        <taxon>Ecdysozoa</taxon>
        <taxon>Arthropoda</taxon>
        <taxon>Crustacea</taxon>
        <taxon>Multicrustacea</taxon>
        <taxon>Malacostraca</taxon>
        <taxon>Eumalacostraca</taxon>
        <taxon>Eucarida</taxon>
        <taxon>Decapoda</taxon>
        <taxon>Pleocyemata</taxon>
        <taxon>Astacidea</taxon>
        <taxon>Nephropoidea</taxon>
        <taxon>Nephropidae</taxon>
        <taxon>Homarus</taxon>
    </lineage>
</organism>
<comment type="caution">
    <text evidence="2">The sequence shown here is derived from an EMBL/GenBank/DDBJ whole genome shotgun (WGS) entry which is preliminary data.</text>
</comment>
<sequence length="188" mass="20294">MYHKVSAAYHNYTPAAAYHNYTPVLHKCLGIHVKTTLGTWVRGESVPPSANTGGGRQKLHLRHHNKSPARETHNIQEIVTTQPEAVGGTPVCYGRWTVTGKEGDRQRGDAGGCCCDEGGHKPCSRLGQASREASRQAGRQAGWAVHCVTVLPPHRPHYTTTQYNNGKGGRQAGYSGRGDTLGASTQDD</sequence>
<dbReference type="AlphaFoldDB" id="A0A8J5JT94"/>
<evidence type="ECO:0000256" key="1">
    <source>
        <dbReference type="SAM" id="MobiDB-lite"/>
    </source>
</evidence>
<evidence type="ECO:0000313" key="3">
    <source>
        <dbReference type="Proteomes" id="UP000747542"/>
    </source>
</evidence>
<accession>A0A8J5JT94</accession>
<keyword evidence="3" id="KW-1185">Reference proteome</keyword>
<protein>
    <submittedName>
        <fullName evidence="2">Uncharacterized protein</fullName>
    </submittedName>
</protein>
<feature type="region of interest" description="Disordered" evidence="1">
    <location>
        <begin position="154"/>
        <end position="188"/>
    </location>
</feature>
<gene>
    <name evidence="2" type="ORF">Hamer_G002922</name>
</gene>
<dbReference type="EMBL" id="JAHLQT010026447">
    <property type="protein sequence ID" value="KAG7163695.1"/>
    <property type="molecule type" value="Genomic_DNA"/>
</dbReference>
<name>A0A8J5JT94_HOMAM</name>
<dbReference type="Proteomes" id="UP000747542">
    <property type="component" value="Unassembled WGS sequence"/>
</dbReference>
<proteinExistence type="predicted"/>
<evidence type="ECO:0000313" key="2">
    <source>
        <dbReference type="EMBL" id="KAG7163695.1"/>
    </source>
</evidence>
<reference evidence="2" key="1">
    <citation type="journal article" date="2021" name="Sci. Adv.">
        <title>The American lobster genome reveals insights on longevity, neural, and immune adaptations.</title>
        <authorList>
            <person name="Polinski J.M."/>
            <person name="Zimin A.V."/>
            <person name="Clark K.F."/>
            <person name="Kohn A.B."/>
            <person name="Sadowski N."/>
            <person name="Timp W."/>
            <person name="Ptitsyn A."/>
            <person name="Khanna P."/>
            <person name="Romanova D.Y."/>
            <person name="Williams P."/>
            <person name="Greenwood S.J."/>
            <person name="Moroz L.L."/>
            <person name="Walt D.R."/>
            <person name="Bodnar A.G."/>
        </authorList>
    </citation>
    <scope>NUCLEOTIDE SEQUENCE</scope>
    <source>
        <strain evidence="2">GMGI-L3</strain>
    </source>
</reference>